<evidence type="ECO:0000313" key="2">
    <source>
        <dbReference type="Proteomes" id="UP000190675"/>
    </source>
</evidence>
<evidence type="ECO:0000313" key="1">
    <source>
        <dbReference type="EMBL" id="SHG79302.1"/>
    </source>
</evidence>
<proteinExistence type="predicted"/>
<dbReference type="InterPro" id="IPR011008">
    <property type="entry name" value="Dimeric_a/b-barrel"/>
</dbReference>
<dbReference type="Gene3D" id="3.30.70.100">
    <property type="match status" value="1"/>
</dbReference>
<dbReference type="SUPFAM" id="SSF54909">
    <property type="entry name" value="Dimeric alpha+beta barrel"/>
    <property type="match status" value="1"/>
</dbReference>
<sequence>MITAIVLYNLPDTIGLEECRAHFISIAPDFLKAPGFVRKQFICQKDGSVAGGVYMWESQVAAEAFYNGPWRDGILARYGNDPTIQYFETVALTDKATGIAGALD</sequence>
<dbReference type="EMBL" id="LT670818">
    <property type="protein sequence ID" value="SHG79302.1"/>
    <property type="molecule type" value="Genomic_DNA"/>
</dbReference>
<dbReference type="RefSeq" id="WP_079567545.1">
    <property type="nucleotide sequence ID" value="NZ_LT670818.1"/>
</dbReference>
<protein>
    <submittedName>
        <fullName evidence="1">Putative mono-oxygenase ydhR</fullName>
    </submittedName>
</protein>
<dbReference type="AlphaFoldDB" id="A0A1M5MQF1"/>
<dbReference type="OrthoDB" id="2065010at2"/>
<dbReference type="Proteomes" id="UP000190675">
    <property type="component" value="Chromosome I"/>
</dbReference>
<name>A0A1M5MQF1_9BRAD</name>
<accession>A0A1M5MQF1</accession>
<dbReference type="InterPro" id="IPR014910">
    <property type="entry name" value="YdhR"/>
</dbReference>
<organism evidence="1 2">
    <name type="scientific">Bradyrhizobium erythrophlei</name>
    <dbReference type="NCBI Taxonomy" id="1437360"/>
    <lineage>
        <taxon>Bacteria</taxon>
        <taxon>Pseudomonadati</taxon>
        <taxon>Pseudomonadota</taxon>
        <taxon>Alphaproteobacteria</taxon>
        <taxon>Hyphomicrobiales</taxon>
        <taxon>Nitrobacteraceae</taxon>
        <taxon>Bradyrhizobium</taxon>
    </lineage>
</organism>
<dbReference type="Pfam" id="PF08803">
    <property type="entry name" value="ydhR"/>
    <property type="match status" value="1"/>
</dbReference>
<gene>
    <name evidence="1" type="ORF">SAMN05444169_4159</name>
</gene>
<reference evidence="1 2" key="1">
    <citation type="submission" date="2016-11" db="EMBL/GenBank/DDBJ databases">
        <authorList>
            <person name="Jaros S."/>
            <person name="Januszkiewicz K."/>
            <person name="Wedrychowicz H."/>
        </authorList>
    </citation>
    <scope>NUCLEOTIDE SEQUENCE [LARGE SCALE GENOMIC DNA]</scope>
    <source>
        <strain evidence="1 2">GAS242</strain>
    </source>
</reference>